<feature type="transmembrane region" description="Helical" evidence="1">
    <location>
        <begin position="6"/>
        <end position="26"/>
    </location>
</feature>
<name>A0AA95B7I4_9BACI</name>
<evidence type="ECO:0000313" key="4">
    <source>
        <dbReference type="Proteomes" id="UP000323393"/>
    </source>
</evidence>
<feature type="transmembrane region" description="Helical" evidence="1">
    <location>
        <begin position="33"/>
        <end position="54"/>
    </location>
</feature>
<sequence>MLLRKLVAALFSSIILSLGLLLMSSWDSEQKGFILLVLIFALFGNFIYGIPVSFISEALTKSLKKSRAFVAGFIYVFLAYITGVVIEGLAIFSIISAVLFYLIDEGIKVVKDTPKDSKKLHFLKLIGIIPIAALAIWSVHVQTTSNLEETNNIYLIPDGYEGSIVVFYNMPTEENIVKEGEFFMIPLRVEELPTLKGSGIEEYAIFQTSSEWRSGKFTDKYYYVDEHGNRSEIEEFCIHLGPGSSSSMGVEYGVLQVTKSSCGEEFQLSGKERYDAQTREVLRYWGYY</sequence>
<gene>
    <name evidence="3" type="ORF">FZC74_07575</name>
</gene>
<dbReference type="RefSeq" id="WP_148965479.1">
    <property type="nucleotide sequence ID" value="NZ_VTEU01000002.1"/>
</dbReference>
<feature type="transmembrane region" description="Helical" evidence="1">
    <location>
        <begin position="74"/>
        <end position="102"/>
    </location>
</feature>
<protein>
    <recommendedName>
        <fullName evidence="2">DUF6843 domain-containing protein</fullName>
    </recommendedName>
</protein>
<evidence type="ECO:0000313" key="3">
    <source>
        <dbReference type="EMBL" id="TYS60004.1"/>
    </source>
</evidence>
<keyword evidence="1" id="KW-0812">Transmembrane</keyword>
<organism evidence="3 4">
    <name type="scientific">Sutcliffiella horikoshii</name>
    <dbReference type="NCBI Taxonomy" id="79883"/>
    <lineage>
        <taxon>Bacteria</taxon>
        <taxon>Bacillati</taxon>
        <taxon>Bacillota</taxon>
        <taxon>Bacilli</taxon>
        <taxon>Bacillales</taxon>
        <taxon>Bacillaceae</taxon>
        <taxon>Sutcliffiella</taxon>
    </lineage>
</organism>
<dbReference type="EMBL" id="VTEU01000002">
    <property type="protein sequence ID" value="TYS60004.1"/>
    <property type="molecule type" value="Genomic_DNA"/>
</dbReference>
<dbReference type="Pfam" id="PF20862">
    <property type="entry name" value="DUF6843"/>
    <property type="match status" value="1"/>
</dbReference>
<dbReference type="Proteomes" id="UP000323393">
    <property type="component" value="Unassembled WGS sequence"/>
</dbReference>
<feature type="domain" description="DUF6843" evidence="2">
    <location>
        <begin position="148"/>
        <end position="266"/>
    </location>
</feature>
<proteinExistence type="predicted"/>
<keyword evidence="1" id="KW-0472">Membrane</keyword>
<keyword evidence="1" id="KW-1133">Transmembrane helix</keyword>
<feature type="transmembrane region" description="Helical" evidence="1">
    <location>
        <begin position="122"/>
        <end position="140"/>
    </location>
</feature>
<reference evidence="3 4" key="1">
    <citation type="submission" date="2019-08" db="EMBL/GenBank/DDBJ databases">
        <title>Bacillus genomes from the desert of Cuatro Cienegas, Coahuila.</title>
        <authorList>
            <person name="Olmedo-Alvarez G."/>
        </authorList>
    </citation>
    <scope>NUCLEOTIDE SEQUENCE [LARGE SCALE GENOMIC DNA]</scope>
    <source>
        <strain evidence="3 4">CH88_3T</strain>
    </source>
</reference>
<evidence type="ECO:0000259" key="2">
    <source>
        <dbReference type="Pfam" id="PF20862"/>
    </source>
</evidence>
<evidence type="ECO:0000256" key="1">
    <source>
        <dbReference type="SAM" id="Phobius"/>
    </source>
</evidence>
<comment type="caution">
    <text evidence="3">The sequence shown here is derived from an EMBL/GenBank/DDBJ whole genome shotgun (WGS) entry which is preliminary data.</text>
</comment>
<dbReference type="InterPro" id="IPR049293">
    <property type="entry name" value="DUF6843"/>
</dbReference>
<dbReference type="AlphaFoldDB" id="A0AA95B7I4"/>
<accession>A0AA95B7I4</accession>